<dbReference type="InterPro" id="IPR026906">
    <property type="entry name" value="LRR_5"/>
</dbReference>
<dbReference type="RefSeq" id="WP_162220259.1">
    <property type="nucleotide sequence ID" value="NZ_VIQT01000002.1"/>
</dbReference>
<protein>
    <submittedName>
        <fullName evidence="3">Leucine-rich repeat protein</fullName>
    </submittedName>
</protein>
<evidence type="ECO:0000256" key="1">
    <source>
        <dbReference type="SAM" id="MobiDB-lite"/>
    </source>
</evidence>
<dbReference type="InterPro" id="IPR053139">
    <property type="entry name" value="Surface_bspA-like"/>
</dbReference>
<evidence type="ECO:0000256" key="2">
    <source>
        <dbReference type="SAM" id="SignalP"/>
    </source>
</evidence>
<proteinExistence type="predicted"/>
<name>A0A845SMX5_9FIRM</name>
<dbReference type="Gene3D" id="3.80.10.10">
    <property type="entry name" value="Ribonuclease Inhibitor"/>
    <property type="match status" value="2"/>
</dbReference>
<dbReference type="EMBL" id="VIQT01000002">
    <property type="protein sequence ID" value="NDO37776.1"/>
    <property type="molecule type" value="Genomic_DNA"/>
</dbReference>
<dbReference type="Proteomes" id="UP000462501">
    <property type="component" value="Unassembled WGS sequence"/>
</dbReference>
<dbReference type="PANTHER" id="PTHR45661:SF3">
    <property type="entry name" value="IG-LIKE DOMAIN-CONTAINING PROTEIN"/>
    <property type="match status" value="1"/>
</dbReference>
<evidence type="ECO:0000313" key="4">
    <source>
        <dbReference type="Proteomes" id="UP000462501"/>
    </source>
</evidence>
<reference evidence="3 4" key="1">
    <citation type="submission" date="2019-06" db="EMBL/GenBank/DDBJ databases">
        <title>Draft genome sequences of 15 bacterial species constituting the stable defined intestinal microbiota of the GM15 gnotobiotic mouse model.</title>
        <authorList>
            <person name="Elie C."/>
            <person name="Mathieu A."/>
            <person name="Saliou A."/>
            <person name="Darnaud M."/>
            <person name="Leulier F."/>
            <person name="Tamellini A."/>
        </authorList>
    </citation>
    <scope>NUCLEOTIDE SEQUENCE [LARGE SCALE GENOMIC DNA]</scope>
    <source>
        <strain evidence="3 4">JM4-15</strain>
    </source>
</reference>
<dbReference type="SUPFAM" id="SSF52058">
    <property type="entry name" value="L domain-like"/>
    <property type="match status" value="1"/>
</dbReference>
<dbReference type="PANTHER" id="PTHR45661">
    <property type="entry name" value="SURFACE ANTIGEN"/>
    <property type="match status" value="1"/>
</dbReference>
<dbReference type="Pfam" id="PF13306">
    <property type="entry name" value="LRR_5"/>
    <property type="match status" value="2"/>
</dbReference>
<dbReference type="InterPro" id="IPR032675">
    <property type="entry name" value="LRR_dom_sf"/>
</dbReference>
<sequence>MNKENRIRLLALTLALITATASPVTAFAAESNEITGDLEATGYSSLTLEVVDSGSEGPGGGEGENPGGGEGENPGGGDTDPSVLVATVPVELPVIMDLEGNITVPKDAVIINHVEDKGIEVTAIDVVSGADWEIADFSDDFSSKSTNTKEFGLMLRGDELNTTGEFELSVGNWNIPADGELPLNMRMRLPKHTEESKTEIATIGFTLNWSDTTDGSDPDSGAEIDPPEAEGKFEVDWENGVMLPTSKNHALFKWSNQGEDVVLESVESTDDTVASAAIASAQPTASGQASVEVTGNARGTATIIGTLSNGQTVEFDVAVSELDTEREPSAEVDSSLDFEGGDVLSPGDITVTIPIVNPDGSTTDMTITPDAVPDTPLQSGDNEFTIEVDVNGVTITVKIVITVKVVNPSNGLVQTVEEAQAMGFTFTSYKDGLTISKFTNTQFKSEINIPEQIGDFKVLGISDSAFYGQSNLKKVTFPDTVLRIGRYAFYRCTSLENIELPSGLEFISDGAFDMCDKLSTVSMPDSIKTIGIGAFDGTVLKQINYTGTCEEWNKVPKPANWIEANLGCVAVCSDGSTPVYCGPYISETSDWEVKDGILLGTSISQSPIEIPSCVNGEFITGLGNKLFYNNEKIAAYLIFDSIKVIPGNALPHSGFNFTRVEFAEGVLRLEDGCLSGFQGRMLELPKSIEYLGSYSLRASINLTSVRFKGTMEQWEAIEKHPKWASGSKIKTINCTDGSITVTAEERN</sequence>
<accession>A0A845SMX5</accession>
<evidence type="ECO:0000313" key="3">
    <source>
        <dbReference type="EMBL" id="NDO37776.1"/>
    </source>
</evidence>
<gene>
    <name evidence="3" type="ORF">FMM72_00685</name>
</gene>
<keyword evidence="2" id="KW-0732">Signal</keyword>
<organism evidence="3 4">
    <name type="scientific">Anaerotruncus colihominis</name>
    <dbReference type="NCBI Taxonomy" id="169435"/>
    <lineage>
        <taxon>Bacteria</taxon>
        <taxon>Bacillati</taxon>
        <taxon>Bacillota</taxon>
        <taxon>Clostridia</taxon>
        <taxon>Eubacteriales</taxon>
        <taxon>Oscillospiraceae</taxon>
        <taxon>Anaerotruncus</taxon>
    </lineage>
</organism>
<feature type="compositionally biased region" description="Gly residues" evidence="1">
    <location>
        <begin position="56"/>
        <end position="78"/>
    </location>
</feature>
<comment type="caution">
    <text evidence="3">The sequence shown here is derived from an EMBL/GenBank/DDBJ whole genome shotgun (WGS) entry which is preliminary data.</text>
</comment>
<feature type="region of interest" description="Disordered" evidence="1">
    <location>
        <begin position="50"/>
        <end position="83"/>
    </location>
</feature>
<feature type="chain" id="PRO_5032913348" evidence="2">
    <location>
        <begin position="29"/>
        <end position="747"/>
    </location>
</feature>
<dbReference type="AlphaFoldDB" id="A0A845SMX5"/>
<feature type="signal peptide" evidence="2">
    <location>
        <begin position="1"/>
        <end position="28"/>
    </location>
</feature>